<feature type="region of interest" description="Disordered" evidence="6">
    <location>
        <begin position="85"/>
        <end position="159"/>
    </location>
</feature>
<dbReference type="SUPFAM" id="SSF53067">
    <property type="entry name" value="Actin-like ATPase domain"/>
    <property type="match status" value="1"/>
</dbReference>
<evidence type="ECO:0000313" key="8">
    <source>
        <dbReference type="EMBL" id="KAK2098531.1"/>
    </source>
</evidence>
<dbReference type="InterPro" id="IPR043129">
    <property type="entry name" value="ATPase_NBD"/>
</dbReference>
<reference evidence="8 9" key="1">
    <citation type="submission" date="2023-05" db="EMBL/GenBank/DDBJ databases">
        <title>B98-5 Cell Line De Novo Hybrid Assembly: An Optical Mapping Approach.</title>
        <authorList>
            <person name="Kananen K."/>
            <person name="Auerbach J.A."/>
            <person name="Kautto E."/>
            <person name="Blachly J.S."/>
        </authorList>
    </citation>
    <scope>NUCLEOTIDE SEQUENCE [LARGE SCALE GENOMIC DNA]</scope>
    <source>
        <strain evidence="8">B95-8</strain>
        <tissue evidence="8">Cell line</tissue>
    </source>
</reference>
<evidence type="ECO:0000256" key="5">
    <source>
        <dbReference type="RuleBase" id="RU362007"/>
    </source>
</evidence>
<evidence type="ECO:0000256" key="2">
    <source>
        <dbReference type="ARBA" id="ARBA00005028"/>
    </source>
</evidence>
<dbReference type="Gene3D" id="3.40.367.20">
    <property type="match status" value="1"/>
</dbReference>
<dbReference type="Pfam" id="PF03727">
    <property type="entry name" value="Hexokinase_2"/>
    <property type="match status" value="1"/>
</dbReference>
<keyword evidence="5" id="KW-0067">ATP-binding</keyword>
<dbReference type="PANTHER" id="PTHR19443">
    <property type="entry name" value="HEXOKINASE"/>
    <property type="match status" value="1"/>
</dbReference>
<gene>
    <name evidence="8" type="ORF">P7K49_023982</name>
</gene>
<dbReference type="EMBL" id="JASSZA010000011">
    <property type="protein sequence ID" value="KAK2098531.1"/>
    <property type="molecule type" value="Genomic_DNA"/>
</dbReference>
<comment type="pathway">
    <text evidence="1">Carbohydrate degradation; glycolysis; D-glyceraldehyde 3-phosphate and glycerone phosphate from D-glucose: step 1/4.</text>
</comment>
<proteinExistence type="inferred from homology"/>
<evidence type="ECO:0000256" key="4">
    <source>
        <dbReference type="ARBA" id="ARBA00044613"/>
    </source>
</evidence>
<organism evidence="8 9">
    <name type="scientific">Saguinus oedipus</name>
    <name type="common">Cotton-top tamarin</name>
    <name type="synonym">Oedipomidas oedipus</name>
    <dbReference type="NCBI Taxonomy" id="9490"/>
    <lineage>
        <taxon>Eukaryota</taxon>
        <taxon>Metazoa</taxon>
        <taxon>Chordata</taxon>
        <taxon>Craniata</taxon>
        <taxon>Vertebrata</taxon>
        <taxon>Euteleostomi</taxon>
        <taxon>Mammalia</taxon>
        <taxon>Eutheria</taxon>
        <taxon>Euarchontoglires</taxon>
        <taxon>Primates</taxon>
        <taxon>Haplorrhini</taxon>
        <taxon>Platyrrhini</taxon>
        <taxon>Cebidae</taxon>
        <taxon>Callitrichinae</taxon>
        <taxon>Saguinus</taxon>
    </lineage>
</organism>
<comment type="catalytic activity">
    <reaction evidence="4">
        <text>a D-hexose + ATP = a D-hexose 6-phosphate + ADP + H(+)</text>
        <dbReference type="Rhea" id="RHEA:22740"/>
        <dbReference type="ChEBI" id="CHEBI:4194"/>
        <dbReference type="ChEBI" id="CHEBI:15378"/>
        <dbReference type="ChEBI" id="CHEBI:30616"/>
        <dbReference type="ChEBI" id="CHEBI:229467"/>
        <dbReference type="ChEBI" id="CHEBI:456216"/>
        <dbReference type="EC" id="2.7.1.1"/>
    </reaction>
    <physiologicalReaction direction="left-to-right" evidence="4">
        <dbReference type="Rhea" id="RHEA:22741"/>
    </physiologicalReaction>
</comment>
<keyword evidence="5" id="KW-0808">Transferase</keyword>
<keyword evidence="9" id="KW-1185">Reference proteome</keyword>
<feature type="region of interest" description="Disordered" evidence="6">
    <location>
        <begin position="45"/>
        <end position="64"/>
    </location>
</feature>
<comment type="pathway">
    <text evidence="2">Carbohydrate metabolism; hexose metabolism.</text>
</comment>
<dbReference type="InterPro" id="IPR001312">
    <property type="entry name" value="Hexokinase"/>
</dbReference>
<evidence type="ECO:0000313" key="9">
    <source>
        <dbReference type="Proteomes" id="UP001266305"/>
    </source>
</evidence>
<keyword evidence="5" id="KW-0418">Kinase</keyword>
<accession>A0ABQ9UN85</accession>
<dbReference type="Proteomes" id="UP001266305">
    <property type="component" value="Unassembled WGS sequence"/>
</dbReference>
<keyword evidence="5" id="KW-0547">Nucleotide-binding</keyword>
<protein>
    <recommendedName>
        <fullName evidence="5">Phosphotransferase</fullName>
        <ecNumber evidence="5">2.7.1.-</ecNumber>
    </recommendedName>
</protein>
<evidence type="ECO:0000256" key="1">
    <source>
        <dbReference type="ARBA" id="ARBA00004888"/>
    </source>
</evidence>
<sequence>MEDMSNIDLVEGDEGRMCINTEWGAFGDDGALEDIRTEFDRELDLGSLNPGKQLKGWEPSDMGPTLLAHSDSGCSANLGIEEKGAHSALVAPTPGTCLCSSDPEQSSQGRNDAAKPKGAASTDLFTNLQVREDDQWPVPGGTCQAHLAEDGQGWPPVQR</sequence>
<dbReference type="InterPro" id="IPR022673">
    <property type="entry name" value="Hexokinase_C"/>
</dbReference>
<name>A0ABQ9UN85_SAGOE</name>
<keyword evidence="3 5" id="KW-0324">Glycolysis</keyword>
<evidence type="ECO:0000259" key="7">
    <source>
        <dbReference type="Pfam" id="PF03727"/>
    </source>
</evidence>
<feature type="compositionally biased region" description="Polar residues" evidence="6">
    <location>
        <begin position="98"/>
        <end position="110"/>
    </location>
</feature>
<dbReference type="PANTHER" id="PTHR19443:SF16">
    <property type="entry name" value="HEXOKINASE TYPE 1-RELATED"/>
    <property type="match status" value="1"/>
</dbReference>
<evidence type="ECO:0000256" key="6">
    <source>
        <dbReference type="SAM" id="MobiDB-lite"/>
    </source>
</evidence>
<evidence type="ECO:0000256" key="3">
    <source>
        <dbReference type="ARBA" id="ARBA00023152"/>
    </source>
</evidence>
<comment type="caution">
    <text evidence="8">The sequence shown here is derived from an EMBL/GenBank/DDBJ whole genome shotgun (WGS) entry which is preliminary data.</text>
</comment>
<comment type="similarity">
    <text evidence="5">Belongs to the hexokinase family.</text>
</comment>
<dbReference type="EC" id="2.7.1.-" evidence="5"/>
<feature type="domain" description="Hexokinase C-terminal" evidence="7">
    <location>
        <begin position="1"/>
        <end position="54"/>
    </location>
</feature>